<reference evidence="1" key="1">
    <citation type="submission" date="2022-05" db="EMBL/GenBank/DDBJ databases">
        <title>Chromosome-level genome of Chaenocephalus aceratus.</title>
        <authorList>
            <person name="Park H."/>
        </authorList>
    </citation>
    <scope>NUCLEOTIDE SEQUENCE</scope>
    <source>
        <strain evidence="1">KU_202001</strain>
    </source>
</reference>
<sequence length="637" mass="68637">MSIQVCGLEQKHGGQDPAAGVDSSSRLSGTGRDSGFGSDSACIRIVQIEQQSGASHHRIARPSHTSTITKNLSFIPFDIFLTASRLSVMTYACSSPPKALPSSSDTPGTPEKKEPGDKVGKSALNQPEILPESPPASTPPTPDPAAVAQVSLAGLTAEDILNSNNSQTASPLLRGSLLSLGGLPTPSRSSARHALGVTIVRQPGRRGAGDQVLEPLLYIQVMQPSALLSCHHRKQRMELSVFDVALRGVPSDYKCLGKRDQMSRGEWEKRKVLSLSVDLDSHPTMQLSVHHSNPTTPPPAQHQCPSALCSLHMAPAARLQRHDLPVRTCFNNRIQAQCEVAPVFERVSERVQRCNCYHLEREAAAELNVELARPLKINPTLAKLEQAKAYLMKVLPNHTWGTSSNPPSASPSPYSSPAKTLPRPPPAHSEASALGKDSVRALALSFHKVSLHTAQIVVVMETEAHPMRPSVTAAVSAMTGSLNMKSGPRIEDAVQAASMQLQLKDLLLRTGLKERGRVLLGPFSCSSSLEARWCRHSGSPGLEPGPPKLLLDLKGGLLQVFWGQEHLSCLKLVEEHLQAYLKLQRVTQSAESCSRGKACHIQPPPLPGASSPRTEHSSDDLRTGHFQYMQNSGKAGH</sequence>
<dbReference type="EMBL" id="CM043800">
    <property type="protein sequence ID" value="KAI4811963.1"/>
    <property type="molecule type" value="Genomic_DNA"/>
</dbReference>
<accession>A0ACB9WGJ4</accession>
<comment type="caution">
    <text evidence="1">The sequence shown here is derived from an EMBL/GenBank/DDBJ whole genome shotgun (WGS) entry which is preliminary data.</text>
</comment>
<evidence type="ECO:0000313" key="1">
    <source>
        <dbReference type="EMBL" id="KAI4811963.1"/>
    </source>
</evidence>
<evidence type="ECO:0000313" key="2">
    <source>
        <dbReference type="Proteomes" id="UP001057452"/>
    </source>
</evidence>
<protein>
    <submittedName>
        <fullName evidence="1">Uncharacterized protein</fullName>
    </submittedName>
</protein>
<organism evidence="1 2">
    <name type="scientific">Chaenocephalus aceratus</name>
    <name type="common">Blackfin icefish</name>
    <name type="synonym">Chaenichthys aceratus</name>
    <dbReference type="NCBI Taxonomy" id="36190"/>
    <lineage>
        <taxon>Eukaryota</taxon>
        <taxon>Metazoa</taxon>
        <taxon>Chordata</taxon>
        <taxon>Craniata</taxon>
        <taxon>Vertebrata</taxon>
        <taxon>Euteleostomi</taxon>
        <taxon>Actinopterygii</taxon>
        <taxon>Neopterygii</taxon>
        <taxon>Teleostei</taxon>
        <taxon>Neoteleostei</taxon>
        <taxon>Acanthomorphata</taxon>
        <taxon>Eupercaria</taxon>
        <taxon>Perciformes</taxon>
        <taxon>Notothenioidei</taxon>
        <taxon>Channichthyidae</taxon>
        <taxon>Chaenocephalus</taxon>
    </lineage>
</organism>
<dbReference type="Proteomes" id="UP001057452">
    <property type="component" value="Chromosome 16"/>
</dbReference>
<name>A0ACB9WGJ4_CHAAC</name>
<keyword evidence="2" id="KW-1185">Reference proteome</keyword>
<proteinExistence type="predicted"/>
<gene>
    <name evidence="1" type="ORF">KUCAC02_014821</name>
</gene>